<reference evidence="17 18" key="1">
    <citation type="submission" date="2013-03" db="EMBL/GenBank/DDBJ databases">
        <title>Draft genome sequence of Gracibacillus halophilus YIM-C55.5, a moderately halophilic and thermophilic organism from the Xiaochaidamu salt lake.</title>
        <authorList>
            <person name="Sugumar T."/>
            <person name="Polireddy D.R."/>
            <person name="Antony A."/>
            <person name="Madhava Y.R."/>
            <person name="Sivakumar N."/>
        </authorList>
    </citation>
    <scope>NUCLEOTIDE SEQUENCE [LARGE SCALE GENOMIC DNA]</scope>
    <source>
        <strain evidence="17 18">YIM-C55.5</strain>
    </source>
</reference>
<dbReference type="NCBIfam" id="TIGR01048">
    <property type="entry name" value="lysA"/>
    <property type="match status" value="1"/>
</dbReference>
<proteinExistence type="inferred from homology"/>
<gene>
    <name evidence="12" type="primary">lysA</name>
    <name evidence="17" type="ORF">J416_05203</name>
</gene>
<evidence type="ECO:0000256" key="11">
    <source>
        <dbReference type="ARBA" id="ARBA00074972"/>
    </source>
</evidence>
<evidence type="ECO:0000256" key="12">
    <source>
        <dbReference type="HAMAP-Rule" id="MF_02120"/>
    </source>
</evidence>
<evidence type="ECO:0000256" key="9">
    <source>
        <dbReference type="ARBA" id="ARBA00060983"/>
    </source>
</evidence>
<evidence type="ECO:0000256" key="14">
    <source>
        <dbReference type="RuleBase" id="RU003738"/>
    </source>
</evidence>
<evidence type="ECO:0000256" key="6">
    <source>
        <dbReference type="ARBA" id="ARBA00023239"/>
    </source>
</evidence>
<keyword evidence="6 12" id="KW-0456">Lyase</keyword>
<feature type="domain" description="Orn/DAP/Arg decarboxylase 2 C-terminal" evidence="15">
    <location>
        <begin position="32"/>
        <end position="386"/>
    </location>
</feature>
<comment type="pathway">
    <text evidence="8 12 14">Amino-acid biosynthesis; L-lysine biosynthesis via DAP pathway; L-lysine from DL-2,6-diaminopimelate: step 1/1.</text>
</comment>
<dbReference type="SUPFAM" id="SSF51419">
    <property type="entry name" value="PLP-binding barrel"/>
    <property type="match status" value="1"/>
</dbReference>
<keyword evidence="4 12" id="KW-0663">Pyridoxal phosphate</keyword>
<evidence type="ECO:0000256" key="4">
    <source>
        <dbReference type="ARBA" id="ARBA00022898"/>
    </source>
</evidence>
<dbReference type="Gene3D" id="3.20.20.10">
    <property type="entry name" value="Alanine racemase"/>
    <property type="match status" value="1"/>
</dbReference>
<dbReference type="EC" id="4.1.1.20" evidence="10 12"/>
<dbReference type="UniPathway" id="UPA00034">
    <property type="reaction ID" value="UER00027"/>
</dbReference>
<feature type="binding site" evidence="12">
    <location>
        <position position="360"/>
    </location>
    <ligand>
        <name>substrate</name>
    </ligand>
</feature>
<accession>N4WSN1</accession>
<keyword evidence="2 12" id="KW-0028">Amino-acid biosynthesis</keyword>
<dbReference type="FunFam" id="3.20.20.10:FF:000003">
    <property type="entry name" value="Diaminopimelate decarboxylase"/>
    <property type="match status" value="1"/>
</dbReference>
<dbReference type="InterPro" id="IPR022644">
    <property type="entry name" value="De-COase2_N"/>
</dbReference>
<organism evidence="17 18">
    <name type="scientific">Gracilibacillus halophilus YIM-C55.5</name>
    <dbReference type="NCBI Taxonomy" id="1308866"/>
    <lineage>
        <taxon>Bacteria</taxon>
        <taxon>Bacillati</taxon>
        <taxon>Bacillota</taxon>
        <taxon>Bacilli</taxon>
        <taxon>Bacillales</taxon>
        <taxon>Bacillaceae</taxon>
        <taxon>Gracilibacillus</taxon>
    </lineage>
</organism>
<dbReference type="HAMAP" id="MF_02120">
    <property type="entry name" value="LysA"/>
    <property type="match status" value="1"/>
</dbReference>
<name>N4WSN1_9BACI</name>
<dbReference type="GO" id="GO:0009089">
    <property type="term" value="P:lysine biosynthetic process via diaminopimelate"/>
    <property type="evidence" value="ECO:0007669"/>
    <property type="project" value="UniProtKB-UniRule"/>
</dbReference>
<feature type="binding site" evidence="12">
    <location>
        <position position="328"/>
    </location>
    <ligand>
        <name>substrate</name>
    </ligand>
</feature>
<feature type="domain" description="Orn/DAP/Arg decarboxylase 2 N-terminal" evidence="16">
    <location>
        <begin position="37"/>
        <end position="294"/>
    </location>
</feature>
<evidence type="ECO:0000259" key="15">
    <source>
        <dbReference type="Pfam" id="PF00278"/>
    </source>
</evidence>
<dbReference type="PRINTS" id="PR01179">
    <property type="entry name" value="ODADCRBXLASE"/>
</dbReference>
<dbReference type="InterPro" id="IPR029066">
    <property type="entry name" value="PLP-binding_barrel"/>
</dbReference>
<dbReference type="Gene3D" id="2.40.37.10">
    <property type="entry name" value="Lyase, Ornithine Decarboxylase, Chain A, domain 1"/>
    <property type="match status" value="1"/>
</dbReference>
<comment type="catalytic activity">
    <reaction evidence="7 12 14">
        <text>meso-2,6-diaminopimelate + H(+) = L-lysine + CO2</text>
        <dbReference type="Rhea" id="RHEA:15101"/>
        <dbReference type="ChEBI" id="CHEBI:15378"/>
        <dbReference type="ChEBI" id="CHEBI:16526"/>
        <dbReference type="ChEBI" id="CHEBI:32551"/>
        <dbReference type="ChEBI" id="CHEBI:57791"/>
        <dbReference type="EC" id="4.1.1.20"/>
    </reaction>
</comment>
<dbReference type="InterPro" id="IPR022653">
    <property type="entry name" value="De-COase2_pyr-phos_BS"/>
</dbReference>
<keyword evidence="5 12" id="KW-0457">Lysine biosynthesis</keyword>
<sequence>MERSYQVNQQGHLTIGGLDTVKLSQKYGTPLFVYDVNHIRQNARAFVEAFRAHNVKAQIAYASKAFSSIAMVQVAKQEGLSLDVVSQGELYTAIQAGFPMERIHLHGNNKSKEEIEMAVEQQIGCIVIDNFYEIELLQQVLQEKQSTMDVLIRVTPGIEAHTHNYILTGHEDSKFGFNVNNHQATEALTTLLKIDRITVKGVHCHIGSQIFETDGFEMAVQRLYQMINEWKNSFQFETDVLNVGGGFGIRYTAEDKPLPLHEYVDALIKEITQQVDHYQLTFPEIWIEPGRSLVGESAVTLYKIGSIKEIPEVRKYISVDGGMTDNIRPALYEAKYEAVVANKANQSPDEKVAVAGKACESGDMLIWDIDLPKVKNDDILAVFSTGAYSYSMASHYNRFPKAAIVFVEDGHDALVVKRETYEDVVQNDLFYE</sequence>
<evidence type="ECO:0000256" key="10">
    <source>
        <dbReference type="ARBA" id="ARBA00066427"/>
    </source>
</evidence>
<evidence type="ECO:0000256" key="3">
    <source>
        <dbReference type="ARBA" id="ARBA00022793"/>
    </source>
</evidence>
<feature type="binding site" evidence="12">
    <location>
        <position position="291"/>
    </location>
    <ligand>
        <name>substrate</name>
    </ligand>
</feature>
<dbReference type="FunFam" id="2.40.37.10:FF:000003">
    <property type="entry name" value="Diaminopimelate decarboxylase"/>
    <property type="match status" value="1"/>
</dbReference>
<dbReference type="PRINTS" id="PR01181">
    <property type="entry name" value="DAPDCRBXLASE"/>
</dbReference>
<dbReference type="PATRIC" id="fig|1308866.3.peg.1051"/>
<dbReference type="GO" id="GO:0030170">
    <property type="term" value="F:pyridoxal phosphate binding"/>
    <property type="evidence" value="ECO:0007669"/>
    <property type="project" value="UniProtKB-UniRule"/>
</dbReference>
<dbReference type="GO" id="GO:0008836">
    <property type="term" value="F:diaminopimelate decarboxylase activity"/>
    <property type="evidence" value="ECO:0007669"/>
    <property type="project" value="UniProtKB-UniRule"/>
</dbReference>
<dbReference type="OrthoDB" id="9802241at2"/>
<comment type="function">
    <text evidence="12">Specifically catalyzes the decarboxylation of meso-diaminopimelate (meso-DAP) to L-lysine.</text>
</comment>
<dbReference type="Pfam" id="PF02784">
    <property type="entry name" value="Orn_Arg_deC_N"/>
    <property type="match status" value="1"/>
</dbReference>
<dbReference type="PANTHER" id="PTHR43727">
    <property type="entry name" value="DIAMINOPIMELATE DECARBOXYLASE"/>
    <property type="match status" value="1"/>
</dbReference>
<comment type="subunit">
    <text evidence="12">Homodimer.</text>
</comment>
<feature type="binding site" evidence="12">
    <location>
        <position position="388"/>
    </location>
    <ligand>
        <name>pyridoxal 5'-phosphate</name>
        <dbReference type="ChEBI" id="CHEBI:597326"/>
    </ligand>
</feature>
<evidence type="ECO:0000256" key="5">
    <source>
        <dbReference type="ARBA" id="ARBA00023154"/>
    </source>
</evidence>
<dbReference type="InterPro" id="IPR002986">
    <property type="entry name" value="DAP_deCOOHase_LysA"/>
</dbReference>
<dbReference type="Pfam" id="PF00278">
    <property type="entry name" value="Orn_DAP_Arg_deC"/>
    <property type="match status" value="1"/>
</dbReference>
<evidence type="ECO:0000313" key="17">
    <source>
        <dbReference type="EMBL" id="ENH97385.1"/>
    </source>
</evidence>
<feature type="binding site" evidence="12">
    <location>
        <position position="332"/>
    </location>
    <ligand>
        <name>substrate</name>
    </ligand>
</feature>
<dbReference type="AlphaFoldDB" id="N4WSN1"/>
<dbReference type="InterPro" id="IPR022643">
    <property type="entry name" value="De-COase2_C"/>
</dbReference>
<evidence type="ECO:0000256" key="1">
    <source>
        <dbReference type="ARBA" id="ARBA00001933"/>
    </source>
</evidence>
<dbReference type="STRING" id="1308866.J416_05203"/>
<protein>
    <recommendedName>
        <fullName evidence="11 12">Diaminopimelate decarboxylase</fullName>
        <shortName evidence="12">DAP decarboxylase</shortName>
        <shortName evidence="12">DAPDC</shortName>
        <ecNumber evidence="10 12">4.1.1.20</ecNumber>
    </recommendedName>
</protein>
<feature type="binding site" evidence="12">
    <location>
        <begin position="288"/>
        <end position="291"/>
    </location>
    <ligand>
        <name>pyridoxal 5'-phosphate</name>
        <dbReference type="ChEBI" id="CHEBI:597326"/>
    </ligand>
</feature>
<dbReference type="SUPFAM" id="SSF50621">
    <property type="entry name" value="Alanine racemase C-terminal domain-like"/>
    <property type="match status" value="1"/>
</dbReference>
<feature type="active site" description="Proton donor" evidence="13">
    <location>
        <position position="359"/>
    </location>
</feature>
<dbReference type="RefSeq" id="WP_003466259.1">
    <property type="nucleotide sequence ID" value="NZ_APML01000019.1"/>
</dbReference>
<dbReference type="Proteomes" id="UP000012283">
    <property type="component" value="Unassembled WGS sequence"/>
</dbReference>
<comment type="caution">
    <text evidence="17">The sequence shown here is derived from an EMBL/GenBank/DDBJ whole genome shotgun (WGS) entry which is preliminary data.</text>
</comment>
<dbReference type="InterPro" id="IPR000183">
    <property type="entry name" value="Orn/DAP/Arg_de-COase"/>
</dbReference>
<dbReference type="PROSITE" id="PS00878">
    <property type="entry name" value="ODR_DC_2_1"/>
    <property type="match status" value="1"/>
</dbReference>
<evidence type="ECO:0000256" key="8">
    <source>
        <dbReference type="ARBA" id="ARBA00060643"/>
    </source>
</evidence>
<feature type="binding site" evidence="12">
    <location>
        <position position="246"/>
    </location>
    <ligand>
        <name>pyridoxal 5'-phosphate</name>
        <dbReference type="ChEBI" id="CHEBI:597326"/>
    </ligand>
</feature>
<keyword evidence="3 12" id="KW-0210">Decarboxylase</keyword>
<dbReference type="eggNOG" id="COG0019">
    <property type="taxonomic scope" value="Bacteria"/>
</dbReference>
<evidence type="ECO:0000313" key="18">
    <source>
        <dbReference type="Proteomes" id="UP000012283"/>
    </source>
</evidence>
<evidence type="ECO:0000256" key="13">
    <source>
        <dbReference type="PIRSR" id="PIRSR600183-50"/>
    </source>
</evidence>
<feature type="binding site" evidence="12">
    <location>
        <position position="388"/>
    </location>
    <ligand>
        <name>substrate</name>
    </ligand>
</feature>
<comment type="similarity">
    <text evidence="9 12">Belongs to the Orn/Lys/Arg decarboxylase class-II family. LysA subfamily.</text>
</comment>
<dbReference type="InterPro" id="IPR009006">
    <property type="entry name" value="Ala_racemase/Decarboxylase_C"/>
</dbReference>
<evidence type="ECO:0000256" key="7">
    <source>
        <dbReference type="ARBA" id="ARBA00050464"/>
    </source>
</evidence>
<comment type="cofactor">
    <cofactor evidence="1 12 13 14">
        <name>pyridoxal 5'-phosphate</name>
        <dbReference type="ChEBI" id="CHEBI:597326"/>
    </cofactor>
</comment>
<feature type="modified residue" description="N6-(pyridoxal phosphate)lysine" evidence="12 13">
    <location>
        <position position="64"/>
    </location>
</feature>
<dbReference type="CDD" id="cd06828">
    <property type="entry name" value="PLPDE_III_DapDC"/>
    <property type="match status" value="1"/>
</dbReference>
<dbReference type="PANTHER" id="PTHR43727:SF2">
    <property type="entry name" value="GROUP IV DECARBOXYLASE"/>
    <property type="match status" value="1"/>
</dbReference>
<keyword evidence="18" id="KW-1185">Reference proteome</keyword>
<dbReference type="EMBL" id="APML01000019">
    <property type="protein sequence ID" value="ENH97385.1"/>
    <property type="molecule type" value="Genomic_DNA"/>
</dbReference>
<evidence type="ECO:0000256" key="2">
    <source>
        <dbReference type="ARBA" id="ARBA00022605"/>
    </source>
</evidence>
<evidence type="ECO:0000259" key="16">
    <source>
        <dbReference type="Pfam" id="PF02784"/>
    </source>
</evidence>